<feature type="region of interest" description="Disordered" evidence="1">
    <location>
        <begin position="1"/>
        <end position="81"/>
    </location>
</feature>
<keyword evidence="3" id="KW-1185">Reference proteome</keyword>
<evidence type="ECO:0000313" key="2">
    <source>
        <dbReference type="EMBL" id="KAK9111227.1"/>
    </source>
</evidence>
<reference evidence="2 3" key="1">
    <citation type="submission" date="2024-01" db="EMBL/GenBank/DDBJ databases">
        <title>Genome assemblies of Stephania.</title>
        <authorList>
            <person name="Yang L."/>
        </authorList>
    </citation>
    <scope>NUCLEOTIDE SEQUENCE [LARGE SCALE GENOMIC DNA]</scope>
    <source>
        <strain evidence="2">JXDWG</strain>
        <tissue evidence="2">Leaf</tissue>
    </source>
</reference>
<protein>
    <submittedName>
        <fullName evidence="2">Uncharacterized protein</fullName>
    </submittedName>
</protein>
<gene>
    <name evidence="2" type="ORF">Scep_018746</name>
</gene>
<sequence length="129" mass="13386">MLANLPKKTKKNLSDHSSVRDGVAGSSSTTSAPISPTGSTAPSNSSETASSPTSLGRGATATTPPSPPCPPTTKDHRPNHAFDLALTPNFVANTLSGTSVYTVGASDYTKDWFYAQVTRSIYVNITNIA</sequence>
<accession>A0AAP0I9Q7</accession>
<evidence type="ECO:0000313" key="3">
    <source>
        <dbReference type="Proteomes" id="UP001419268"/>
    </source>
</evidence>
<proteinExistence type="predicted"/>
<organism evidence="2 3">
    <name type="scientific">Stephania cephalantha</name>
    <dbReference type="NCBI Taxonomy" id="152367"/>
    <lineage>
        <taxon>Eukaryota</taxon>
        <taxon>Viridiplantae</taxon>
        <taxon>Streptophyta</taxon>
        <taxon>Embryophyta</taxon>
        <taxon>Tracheophyta</taxon>
        <taxon>Spermatophyta</taxon>
        <taxon>Magnoliopsida</taxon>
        <taxon>Ranunculales</taxon>
        <taxon>Menispermaceae</taxon>
        <taxon>Menispermoideae</taxon>
        <taxon>Cissampelideae</taxon>
        <taxon>Stephania</taxon>
    </lineage>
</organism>
<feature type="compositionally biased region" description="Low complexity" evidence="1">
    <location>
        <begin position="24"/>
        <end position="54"/>
    </location>
</feature>
<evidence type="ECO:0000256" key="1">
    <source>
        <dbReference type="SAM" id="MobiDB-lite"/>
    </source>
</evidence>
<dbReference type="AlphaFoldDB" id="A0AAP0I9Q7"/>
<name>A0AAP0I9Q7_9MAGN</name>
<dbReference type="EMBL" id="JBBNAG010000008">
    <property type="protein sequence ID" value="KAK9111227.1"/>
    <property type="molecule type" value="Genomic_DNA"/>
</dbReference>
<comment type="caution">
    <text evidence="2">The sequence shown here is derived from an EMBL/GenBank/DDBJ whole genome shotgun (WGS) entry which is preliminary data.</text>
</comment>
<dbReference type="Proteomes" id="UP001419268">
    <property type="component" value="Unassembled WGS sequence"/>
</dbReference>